<evidence type="ECO:0000259" key="4">
    <source>
        <dbReference type="Pfam" id="PF22124"/>
    </source>
</evidence>
<keyword evidence="5" id="KW-0378">Hydrolase</keyword>
<dbReference type="Pfam" id="PF22124">
    <property type="entry name" value="Glyco_hydro_95_cat"/>
    <property type="match status" value="1"/>
</dbReference>
<dbReference type="InterPro" id="IPR027414">
    <property type="entry name" value="GH95_N_dom"/>
</dbReference>
<dbReference type="PANTHER" id="PTHR31084">
    <property type="entry name" value="ALPHA-L-FUCOSIDASE 2"/>
    <property type="match status" value="1"/>
</dbReference>
<feature type="domain" description="Alpha fucosidase A-like C-terminal" evidence="3">
    <location>
        <begin position="724"/>
        <end position="816"/>
    </location>
</feature>
<evidence type="ECO:0000259" key="3">
    <source>
        <dbReference type="Pfam" id="PF21307"/>
    </source>
</evidence>
<evidence type="ECO:0000313" key="5">
    <source>
        <dbReference type="EMBL" id="MBG9378582.1"/>
    </source>
</evidence>
<feature type="signal peptide" evidence="1">
    <location>
        <begin position="1"/>
        <end position="19"/>
    </location>
</feature>
<dbReference type="Gene3D" id="2.70.98.50">
    <property type="entry name" value="putative glycoside hydrolase family protein from bacillus halodurans"/>
    <property type="match status" value="1"/>
</dbReference>
<dbReference type="GO" id="GO:0005975">
    <property type="term" value="P:carbohydrate metabolic process"/>
    <property type="evidence" value="ECO:0007669"/>
    <property type="project" value="InterPro"/>
</dbReference>
<dbReference type="PIRSF" id="PIRSF007663">
    <property type="entry name" value="UCP007663"/>
    <property type="match status" value="1"/>
</dbReference>
<evidence type="ECO:0000313" key="6">
    <source>
        <dbReference type="Proteomes" id="UP000628448"/>
    </source>
</evidence>
<dbReference type="InterPro" id="IPR016518">
    <property type="entry name" value="Alpha-L-fucosidase"/>
</dbReference>
<feature type="domain" description="Glycosyl hydrolase family 95 N-terminal" evidence="2">
    <location>
        <begin position="25"/>
        <end position="275"/>
    </location>
</feature>
<dbReference type="AlphaFoldDB" id="A0A931H088"/>
<feature type="domain" description="Glycosyl hydrolase family 95 catalytic" evidence="4">
    <location>
        <begin position="304"/>
        <end position="722"/>
    </location>
</feature>
<dbReference type="Pfam" id="PF21307">
    <property type="entry name" value="Glyco_hydro_95_C"/>
    <property type="match status" value="1"/>
</dbReference>
<dbReference type="RefSeq" id="WP_196992681.1">
    <property type="nucleotide sequence ID" value="NZ_JADWYR010000003.1"/>
</dbReference>
<gene>
    <name evidence="5" type="ORF">I5907_20280</name>
</gene>
<protein>
    <submittedName>
        <fullName evidence="5">Glycoside hydrolase family 95 protein</fullName>
    </submittedName>
</protein>
<dbReference type="Proteomes" id="UP000628448">
    <property type="component" value="Unassembled WGS sequence"/>
</dbReference>
<dbReference type="Gene3D" id="2.60.40.1180">
    <property type="entry name" value="Golgi alpha-mannosidase II"/>
    <property type="match status" value="1"/>
</dbReference>
<proteinExistence type="predicted"/>
<evidence type="ECO:0000259" key="2">
    <source>
        <dbReference type="Pfam" id="PF14498"/>
    </source>
</evidence>
<accession>A0A931H088</accession>
<name>A0A931H088_9BACT</name>
<dbReference type="EMBL" id="JADWYR010000003">
    <property type="protein sequence ID" value="MBG9378582.1"/>
    <property type="molecule type" value="Genomic_DNA"/>
</dbReference>
<organism evidence="5 6">
    <name type="scientific">Panacibacter microcysteis</name>
    <dbReference type="NCBI Taxonomy" id="2793269"/>
    <lineage>
        <taxon>Bacteria</taxon>
        <taxon>Pseudomonadati</taxon>
        <taxon>Bacteroidota</taxon>
        <taxon>Chitinophagia</taxon>
        <taxon>Chitinophagales</taxon>
        <taxon>Chitinophagaceae</taxon>
        <taxon>Panacibacter</taxon>
    </lineage>
</organism>
<comment type="caution">
    <text evidence="5">The sequence shown here is derived from an EMBL/GenBank/DDBJ whole genome shotgun (WGS) entry which is preliminary data.</text>
</comment>
<dbReference type="InterPro" id="IPR013780">
    <property type="entry name" value="Glyco_hydro_b"/>
</dbReference>
<dbReference type="Pfam" id="PF14498">
    <property type="entry name" value="Glyco_hyd_65N_2"/>
    <property type="match status" value="1"/>
</dbReference>
<evidence type="ECO:0000256" key="1">
    <source>
        <dbReference type="SAM" id="SignalP"/>
    </source>
</evidence>
<keyword evidence="6" id="KW-1185">Reference proteome</keyword>
<dbReference type="PANTHER" id="PTHR31084:SF0">
    <property type="entry name" value="ALPHA-L-FUCOSIDASE 2"/>
    <property type="match status" value="1"/>
</dbReference>
<dbReference type="InterPro" id="IPR049053">
    <property type="entry name" value="AFCA-like_C"/>
</dbReference>
<keyword evidence="1" id="KW-0732">Signal</keyword>
<dbReference type="GO" id="GO:0004560">
    <property type="term" value="F:alpha-L-fucosidase activity"/>
    <property type="evidence" value="ECO:0007669"/>
    <property type="project" value="InterPro"/>
</dbReference>
<sequence length="819" mass="91017">MNKAFIAILFFCCSTGTFAQAHLQLWYDKPATVWTEALPVGNGRIGAMVYGGVEKELLQLNEATLWTGGPVTPNVNPESKSYLPLVRQALFNKEYDKAVSLVKKMQGLYSESYLPMADLSIEQPFGGKQPANYKRTLDISNAVSTTTFDIDGVQYKREIFVSAPAQVMVIKLSAGAARKITANIRTSSQVHYSETLAKDKIILKGKAPAHADPSYYNDNKEPIIYEDPTGCDGMRFSVMVKALHKDGSVYSDSAGLHIKDATEVTLLVSAATSFNGFDKCPDKDGKNEIALASADLNKAMNRTYEILKAEHVKDYQRFFNRVSLTLNNSDISGNEPTDKRLEAYTKGATDNALEVLYFQYGRYLLIASSRTRDVPANLQGIWNKEMRPPWSANYTTNINVQMNYWPSEVTNLPELHQPMFDLIEHLSVTGAATAKEFYGMNGWVVHHNSDIWALSNPVGDKGKGDPKWANWAMGANWLTRDLWEHYLFTGNKRFLRDTAYPLIKGAAQFCLDWLIPDSSSGYLVTAPGVSPENEYYYDGDKRSDISVGTTMDMSIIRDLFGNLIEAGNILQTDNAFIDTIIAAKNKLYPFKIGHKGNLQEWYKDYEDVEPHHRHVSHLYGLHPSNQISPIGTPDLAAAATKTLELRGDDGTGWSLAWKINFWARLLDGDHAYQLYRKLFHLTRESGYNMSNGGGAYPNLFDAHPPFQIDGNFAGTAGVAEMLLQSQNKELHLLPAVPAVWANGSIKGLKARGGFEVNIDWSSGHITAAKITSGLGNECVVRTGEPVTLKGTNIQSKETTYGFVISFKTIKGKTYELARE</sequence>
<dbReference type="InterPro" id="IPR008928">
    <property type="entry name" value="6-hairpin_glycosidase_sf"/>
</dbReference>
<dbReference type="InterPro" id="IPR054363">
    <property type="entry name" value="GH95_cat"/>
</dbReference>
<reference evidence="5" key="1">
    <citation type="submission" date="2020-11" db="EMBL/GenBank/DDBJ databases">
        <title>Bacterial whole genome sequence for Panacibacter sp. DH6.</title>
        <authorList>
            <person name="Le V."/>
            <person name="Ko S."/>
            <person name="Ahn C.-Y."/>
            <person name="Oh H.-M."/>
        </authorList>
    </citation>
    <scope>NUCLEOTIDE SEQUENCE</scope>
    <source>
        <strain evidence="5">DH6</strain>
    </source>
</reference>
<feature type="chain" id="PRO_5038129862" evidence="1">
    <location>
        <begin position="20"/>
        <end position="819"/>
    </location>
</feature>
<dbReference type="FunFam" id="1.50.10.10:FF:000028">
    <property type="entry name" value="Alpha-L-fucosidase 2"/>
    <property type="match status" value="1"/>
</dbReference>
<dbReference type="SUPFAM" id="SSF48208">
    <property type="entry name" value="Six-hairpin glycosidases"/>
    <property type="match status" value="1"/>
</dbReference>